<feature type="compositionally biased region" description="Low complexity" evidence="2">
    <location>
        <begin position="254"/>
        <end position="266"/>
    </location>
</feature>
<accession>A0AAN6GEI7</accession>
<sequence>MGRKAEVQRMLLEKIMGPEAMGTAQSNLHFTDPKVCRNFLCAVCPHELFSNTKVDLGPCPRSHMAKLRDEYKAALDRGERYPQFELEYDQNIRTFIADIDRKINANKRRLEQTPEEMAKFSNLMREISEIETAEQAAMAEVERLGEAGEVDASLAELAKAEALKEEKAGKQKELQNLNENSGASGHQKLRVCDVCGAYLSILDSDRRLADHFGGKMHLGYLKLRQLISENEEKRAKGEFAQPGSVPPQQPPPSSSSTSSYSQYPGPRGAATGFGAPPANGFRPMAGGPFHSIPGAGGGGGGGGPGGMGAPTNGFRPMQGGGMMPPPSSNGSYGGGSGSGGEYRSGRGGPPMGPTGVGGGAGYDRERDFDRERDRRDRDRRESRDHRDRNYDDDRRYRSSGRGY</sequence>
<dbReference type="PANTHER" id="PTHR12375">
    <property type="entry name" value="RNA-BINDING PROTEIN LUC7-RELATED"/>
    <property type="match status" value="1"/>
</dbReference>
<feature type="compositionally biased region" description="Pro residues" evidence="2">
    <location>
        <begin position="244"/>
        <end position="253"/>
    </location>
</feature>
<dbReference type="Pfam" id="PF03194">
    <property type="entry name" value="LUC7"/>
    <property type="match status" value="1"/>
</dbReference>
<dbReference type="AlphaFoldDB" id="A0AAN6GEI7"/>
<organism evidence="3 4">
    <name type="scientific">Tilletia horrida</name>
    <dbReference type="NCBI Taxonomy" id="155126"/>
    <lineage>
        <taxon>Eukaryota</taxon>
        <taxon>Fungi</taxon>
        <taxon>Dikarya</taxon>
        <taxon>Basidiomycota</taxon>
        <taxon>Ustilaginomycotina</taxon>
        <taxon>Exobasidiomycetes</taxon>
        <taxon>Tilletiales</taxon>
        <taxon>Tilletiaceae</taxon>
        <taxon>Tilletia</taxon>
    </lineage>
</organism>
<feature type="compositionally biased region" description="Basic and acidic residues" evidence="2">
    <location>
        <begin position="362"/>
        <end position="396"/>
    </location>
</feature>
<proteinExistence type="inferred from homology"/>
<dbReference type="Proteomes" id="UP001176521">
    <property type="component" value="Unassembled WGS sequence"/>
</dbReference>
<gene>
    <name evidence="3" type="primary">LUC7</name>
    <name evidence="3" type="ORF">OC842_001722</name>
</gene>
<feature type="region of interest" description="Disordered" evidence="2">
    <location>
        <begin position="234"/>
        <end position="403"/>
    </location>
</feature>
<dbReference type="GO" id="GO:0006376">
    <property type="term" value="P:mRNA splice site recognition"/>
    <property type="evidence" value="ECO:0007669"/>
    <property type="project" value="InterPro"/>
</dbReference>
<protein>
    <submittedName>
        <fullName evidence="3">Splicing factor</fullName>
    </submittedName>
</protein>
<comment type="caution">
    <text evidence="3">The sequence shown here is derived from an EMBL/GenBank/DDBJ whole genome shotgun (WGS) entry which is preliminary data.</text>
</comment>
<dbReference type="GO" id="GO:0005685">
    <property type="term" value="C:U1 snRNP"/>
    <property type="evidence" value="ECO:0007669"/>
    <property type="project" value="InterPro"/>
</dbReference>
<comment type="similarity">
    <text evidence="1">Belongs to the Luc7 family.</text>
</comment>
<evidence type="ECO:0000313" key="4">
    <source>
        <dbReference type="Proteomes" id="UP001176521"/>
    </source>
</evidence>
<name>A0AAN6GEI7_9BASI</name>
<reference evidence="3" key="1">
    <citation type="journal article" date="2023" name="PhytoFront">
        <title>Draft Genome Resources of Seven Strains of Tilletia horrida, Causal Agent of Kernel Smut of Rice.</title>
        <authorList>
            <person name="Khanal S."/>
            <person name="Antony Babu S."/>
            <person name="Zhou X.G."/>
        </authorList>
    </citation>
    <scope>NUCLEOTIDE SEQUENCE</scope>
    <source>
        <strain evidence="3">TX3</strain>
    </source>
</reference>
<keyword evidence="4" id="KW-1185">Reference proteome</keyword>
<evidence type="ECO:0000256" key="1">
    <source>
        <dbReference type="ARBA" id="ARBA00005655"/>
    </source>
</evidence>
<dbReference type="InterPro" id="IPR004882">
    <property type="entry name" value="Luc7-rel"/>
</dbReference>
<evidence type="ECO:0000256" key="2">
    <source>
        <dbReference type="SAM" id="MobiDB-lite"/>
    </source>
</evidence>
<evidence type="ECO:0000313" key="3">
    <source>
        <dbReference type="EMBL" id="KAK0537201.1"/>
    </source>
</evidence>
<dbReference type="EMBL" id="JAPDMQ010000064">
    <property type="protein sequence ID" value="KAK0537201.1"/>
    <property type="molecule type" value="Genomic_DNA"/>
</dbReference>
<dbReference type="GO" id="GO:0003729">
    <property type="term" value="F:mRNA binding"/>
    <property type="evidence" value="ECO:0007669"/>
    <property type="project" value="InterPro"/>
</dbReference>
<feature type="compositionally biased region" description="Gly residues" evidence="2">
    <location>
        <begin position="294"/>
        <end position="308"/>
    </location>
</feature>
<feature type="compositionally biased region" description="Gly residues" evidence="2">
    <location>
        <begin position="331"/>
        <end position="361"/>
    </location>
</feature>